<dbReference type="EMBL" id="AOSK01000001">
    <property type="protein sequence ID" value="EYD78390.1"/>
    <property type="molecule type" value="Genomic_DNA"/>
</dbReference>
<keyword evidence="2" id="KW-1185">Reference proteome</keyword>
<reference evidence="1 2" key="1">
    <citation type="submission" date="2013-02" db="EMBL/GenBank/DDBJ databases">
        <authorList>
            <person name="Fiebig A."/>
            <person name="Goeker M."/>
            <person name="Klenk H.-P.P."/>
        </authorList>
    </citation>
    <scope>NUCLEOTIDE SEQUENCE [LARGE SCALE GENOMIC DNA]</scope>
    <source>
        <strain evidence="1 2">DSM 19309</strain>
    </source>
</reference>
<dbReference type="HOGENOM" id="CLU_2289581_0_0_5"/>
<dbReference type="Proteomes" id="UP000019666">
    <property type="component" value="Unassembled WGS sequence"/>
</dbReference>
<evidence type="ECO:0000313" key="1">
    <source>
        <dbReference type="EMBL" id="EYD78390.1"/>
    </source>
</evidence>
<comment type="caution">
    <text evidence="1">The sequence shown here is derived from an EMBL/GenBank/DDBJ whole genome shotgun (WGS) entry which is preliminary data.</text>
</comment>
<dbReference type="AlphaFoldDB" id="A0A017HVN5"/>
<sequence>MTQQHARLVAELTAQEEAEIVALEASIRNIHLLAAMDSENAKRAAKSIISIRKEAERGLETLRAVNVGELDADHQRDYLVQVETLTRTVAAVNKVQPSRPM</sequence>
<dbReference type="STRING" id="442562.Rumeso_00001"/>
<accession>A0A017HVN5</accession>
<evidence type="ECO:0000313" key="2">
    <source>
        <dbReference type="Proteomes" id="UP000019666"/>
    </source>
</evidence>
<organism evidence="1 2">
    <name type="scientific">Rubellimicrobium mesophilum DSM 19309</name>
    <dbReference type="NCBI Taxonomy" id="442562"/>
    <lineage>
        <taxon>Bacteria</taxon>
        <taxon>Pseudomonadati</taxon>
        <taxon>Pseudomonadota</taxon>
        <taxon>Alphaproteobacteria</taxon>
        <taxon>Rhodobacterales</taxon>
        <taxon>Roseobacteraceae</taxon>
        <taxon>Rubellimicrobium</taxon>
    </lineage>
</organism>
<protein>
    <submittedName>
        <fullName evidence="1">Uncharacterized protein</fullName>
    </submittedName>
</protein>
<gene>
    <name evidence="1" type="ORF">Rumeso_00001</name>
</gene>
<name>A0A017HVN5_9RHOB</name>
<proteinExistence type="predicted"/>